<reference evidence="2 3" key="1">
    <citation type="submission" date="2016-04" db="EMBL/GenBank/DDBJ databases">
        <title>Genome analysis of Thermosulfurimonas dismutans, the first thermophilic sulfur-disproportionating bacterium of the phylum Thermodesulfobacteria.</title>
        <authorList>
            <person name="Mardanov A.V."/>
            <person name="Beletsky A.V."/>
            <person name="Kadnikov V.V."/>
            <person name="Slobodkin A.I."/>
            <person name="Ravin N.V."/>
        </authorList>
    </citation>
    <scope>NUCLEOTIDE SEQUENCE [LARGE SCALE GENOMIC DNA]</scope>
    <source>
        <strain evidence="2 3">S95</strain>
    </source>
</reference>
<gene>
    <name evidence="2" type="ORF">TDIS_1043</name>
</gene>
<keyword evidence="3" id="KW-1185">Reference proteome</keyword>
<protein>
    <submittedName>
        <fullName evidence="2">Uncharacterized protein</fullName>
    </submittedName>
</protein>
<sequence length="63" mass="6974">MPSSIEFPLSSGIDDRKEDEEFRPSSPAHRVSDADAETPPSETAPFPQELSPAEFSPQDRLFP</sequence>
<feature type="region of interest" description="Disordered" evidence="1">
    <location>
        <begin position="1"/>
        <end position="63"/>
    </location>
</feature>
<evidence type="ECO:0000313" key="2">
    <source>
        <dbReference type="EMBL" id="OAQ20916.1"/>
    </source>
</evidence>
<evidence type="ECO:0000256" key="1">
    <source>
        <dbReference type="SAM" id="MobiDB-lite"/>
    </source>
</evidence>
<dbReference type="AlphaFoldDB" id="A0A179D4F5"/>
<dbReference type="Proteomes" id="UP000078390">
    <property type="component" value="Unassembled WGS sequence"/>
</dbReference>
<evidence type="ECO:0000313" key="3">
    <source>
        <dbReference type="Proteomes" id="UP000078390"/>
    </source>
</evidence>
<accession>A0A179D4F5</accession>
<comment type="caution">
    <text evidence="2">The sequence shown here is derived from an EMBL/GenBank/DDBJ whole genome shotgun (WGS) entry which is preliminary data.</text>
</comment>
<feature type="compositionally biased region" description="Basic and acidic residues" evidence="1">
    <location>
        <begin position="13"/>
        <end position="23"/>
    </location>
</feature>
<organism evidence="2 3">
    <name type="scientific">Thermosulfurimonas dismutans</name>
    <dbReference type="NCBI Taxonomy" id="999894"/>
    <lineage>
        <taxon>Bacteria</taxon>
        <taxon>Pseudomonadati</taxon>
        <taxon>Thermodesulfobacteriota</taxon>
        <taxon>Thermodesulfobacteria</taxon>
        <taxon>Thermodesulfobacteriales</taxon>
        <taxon>Thermodesulfobacteriaceae</taxon>
        <taxon>Thermosulfurimonas</taxon>
    </lineage>
</organism>
<dbReference type="STRING" id="999894.TDIS_1043"/>
<dbReference type="EMBL" id="LWLG01000005">
    <property type="protein sequence ID" value="OAQ20916.1"/>
    <property type="molecule type" value="Genomic_DNA"/>
</dbReference>
<name>A0A179D4F5_9BACT</name>
<proteinExistence type="predicted"/>